<comment type="caution">
    <text evidence="2">The sequence shown here is derived from an EMBL/GenBank/DDBJ whole genome shotgun (WGS) entry which is preliminary data.</text>
</comment>
<feature type="signal peptide" evidence="1">
    <location>
        <begin position="1"/>
        <end position="19"/>
    </location>
</feature>
<dbReference type="GO" id="GO:0004180">
    <property type="term" value="F:carboxypeptidase activity"/>
    <property type="evidence" value="ECO:0007669"/>
    <property type="project" value="UniProtKB-KW"/>
</dbReference>
<keyword evidence="1" id="KW-0732">Signal</keyword>
<protein>
    <submittedName>
        <fullName evidence="2">Carboxypeptidase-like regulatory domain-containing protein</fullName>
    </submittedName>
</protein>
<evidence type="ECO:0000313" key="2">
    <source>
        <dbReference type="EMBL" id="KAB1156715.1"/>
    </source>
</evidence>
<dbReference type="AlphaFoldDB" id="A0A7J5AGP5"/>
<dbReference type="RefSeq" id="WP_151106709.1">
    <property type="nucleotide sequence ID" value="NZ_WAEM01000002.1"/>
</dbReference>
<accession>A0A7J5AGP5</accession>
<reference evidence="2 3" key="1">
    <citation type="submission" date="2019-09" db="EMBL/GenBank/DDBJ databases">
        <title>Flavobacterium sp. nov., isolated from glacier ice.</title>
        <authorList>
            <person name="Liu Q."/>
        </authorList>
    </citation>
    <scope>NUCLEOTIDE SEQUENCE [LARGE SCALE GENOMIC DNA]</scope>
    <source>
        <strain evidence="2 3">NBRC 112527</strain>
    </source>
</reference>
<gene>
    <name evidence="2" type="ORF">F6464_05010</name>
</gene>
<dbReference type="EMBL" id="WAEM01000002">
    <property type="protein sequence ID" value="KAB1156715.1"/>
    <property type="molecule type" value="Genomic_DNA"/>
</dbReference>
<keyword evidence="2" id="KW-0121">Carboxypeptidase</keyword>
<evidence type="ECO:0000256" key="1">
    <source>
        <dbReference type="SAM" id="SignalP"/>
    </source>
</evidence>
<keyword evidence="2" id="KW-0378">Hydrolase</keyword>
<keyword evidence="2" id="KW-0645">Protease</keyword>
<organism evidence="2 3">
    <name type="scientific">Flavobacterium luteum</name>
    <dbReference type="NCBI Taxonomy" id="2026654"/>
    <lineage>
        <taxon>Bacteria</taxon>
        <taxon>Pseudomonadati</taxon>
        <taxon>Bacteroidota</taxon>
        <taxon>Flavobacteriia</taxon>
        <taxon>Flavobacteriales</taxon>
        <taxon>Flavobacteriaceae</taxon>
        <taxon>Flavobacterium</taxon>
    </lineage>
</organism>
<feature type="chain" id="PRO_5029690383" evidence="1">
    <location>
        <begin position="20"/>
        <end position="244"/>
    </location>
</feature>
<dbReference type="Proteomes" id="UP000490922">
    <property type="component" value="Unassembled WGS sequence"/>
</dbReference>
<sequence>MRNKSLLFMLFFVFQIASSQSFIEEKITFQILVDSIPVEKVNVVNEISQKATASNKYGIVSMSVSVGDIILFSAVNLEPKKLKISLDDLKSGEIIVKMKTKNNQLKEVVVNQNEAINAVSAGVLQKPAKKYTHAERKLYEATSGGGLVPLNPLINWFTGRTKMLKKEIIVEKHEKLLVRLDGYYKDDYYTEVLKIPTAYIKGFQYYLIEDADFSRALESKNKAMTLFLIKGLATNYCQLIFKKE</sequence>
<name>A0A7J5AGP5_9FLAO</name>
<evidence type="ECO:0000313" key="3">
    <source>
        <dbReference type="Proteomes" id="UP000490922"/>
    </source>
</evidence>
<proteinExistence type="predicted"/>
<dbReference type="OrthoDB" id="1427655at2"/>
<keyword evidence="3" id="KW-1185">Reference proteome</keyword>